<proteinExistence type="inferred from homology"/>
<dbReference type="GO" id="GO:0005840">
    <property type="term" value="C:ribosome"/>
    <property type="evidence" value="ECO:0007669"/>
    <property type="project" value="UniProtKB-KW"/>
</dbReference>
<dbReference type="EC" id="2.1.1.-" evidence="6"/>
<dbReference type="OrthoDB" id="9785995at2"/>
<dbReference type="PATRIC" id="fig|1555112.3.peg.2698"/>
<keyword evidence="2 6" id="KW-0963">Cytoplasm</keyword>
<keyword evidence="5 6" id="KW-0949">S-adenosyl-L-methionine</keyword>
<feature type="binding site" evidence="6">
    <location>
        <position position="184"/>
    </location>
    <ligand>
        <name>S-adenosyl-L-methionine</name>
        <dbReference type="ChEBI" id="CHEBI:59789"/>
    </ligand>
</feature>
<evidence type="ECO:0000256" key="2">
    <source>
        <dbReference type="ARBA" id="ARBA00022490"/>
    </source>
</evidence>
<dbReference type="Proteomes" id="UP000065807">
    <property type="component" value="Chromosome"/>
</dbReference>
<keyword evidence="3 6" id="KW-0489">Methyltransferase</keyword>
<reference evidence="8" key="1">
    <citation type="submission" date="2015-07" db="EMBL/GenBank/DDBJ databases">
        <title>Complete genome sequence and phylogenetic analysis of Limnochorda pilosa.</title>
        <authorList>
            <person name="Watanabe M."/>
            <person name="Kojima H."/>
            <person name="Fukui M."/>
        </authorList>
    </citation>
    <scope>NUCLEOTIDE SEQUENCE [LARGE SCALE GENOMIC DNA]</scope>
    <source>
        <strain evidence="8">HC45</strain>
    </source>
</reference>
<evidence type="ECO:0000256" key="3">
    <source>
        <dbReference type="ARBA" id="ARBA00022603"/>
    </source>
</evidence>
<keyword evidence="8" id="KW-1185">Reference proteome</keyword>
<feature type="binding site" evidence="6">
    <location>
        <position position="141"/>
    </location>
    <ligand>
        <name>S-adenosyl-L-methionine</name>
        <dbReference type="ChEBI" id="CHEBI:59789"/>
    </ligand>
</feature>
<sequence>MTLPERWVRVDLEVAAEAEEAAAEGLRSLGAGGTEHGAPQDGKVTVSAHFPQEDAARVGAGLEELLGRLASSGLQSWAPRLRQEEVDGADWAEGWKRFFHPLRIGAIWIRPSWEAADPPPGTRPIVLDPGLAFGTGTHPTTRLCLEALQRHLHPGDLVIDVGTGSGILAMAAALLGARRVVACDIDPVAVRVARANVEQNRLQWAVEVLEGSVGAADTLLRRERSAGARLVVANLLTSILAELAGPIAGLMAPRGLLLASGIAAGQEGEAHAALEGAGLRVQETETAGGWCLLAAER</sequence>
<dbReference type="GO" id="GO:0032259">
    <property type="term" value="P:methylation"/>
    <property type="evidence" value="ECO:0007669"/>
    <property type="project" value="UniProtKB-KW"/>
</dbReference>
<dbReference type="PIRSF" id="PIRSF000401">
    <property type="entry name" value="RPL11_MTase"/>
    <property type="match status" value="1"/>
</dbReference>
<dbReference type="InterPro" id="IPR004498">
    <property type="entry name" value="Ribosomal_PrmA_MeTrfase"/>
</dbReference>
<dbReference type="HAMAP" id="MF_00735">
    <property type="entry name" value="Methyltr_PrmA"/>
    <property type="match status" value="1"/>
</dbReference>
<keyword evidence="4 6" id="KW-0808">Transferase</keyword>
<accession>A0A0K2SNS9</accession>
<evidence type="ECO:0000256" key="1">
    <source>
        <dbReference type="ARBA" id="ARBA00009741"/>
    </source>
</evidence>
<feature type="binding site" evidence="6">
    <location>
        <position position="234"/>
    </location>
    <ligand>
        <name>S-adenosyl-L-methionine</name>
        <dbReference type="ChEBI" id="CHEBI:59789"/>
    </ligand>
</feature>
<comment type="similarity">
    <text evidence="1 6">Belongs to the methyltransferase superfamily. PrmA family.</text>
</comment>
<reference evidence="8" key="2">
    <citation type="journal article" date="2016" name="Int. J. Syst. Evol. Microbiol.">
        <title>Complete genome sequence and cell structure of Limnochorda pilosa, a Gram-negative spore-former within the phylum Firmicutes.</title>
        <authorList>
            <person name="Watanabe M."/>
            <person name="Kojima H."/>
            <person name="Fukui M."/>
        </authorList>
    </citation>
    <scope>NUCLEOTIDE SEQUENCE [LARGE SCALE GENOMIC DNA]</scope>
    <source>
        <strain evidence="8">HC45</strain>
    </source>
</reference>
<evidence type="ECO:0000256" key="4">
    <source>
        <dbReference type="ARBA" id="ARBA00022679"/>
    </source>
</evidence>
<keyword evidence="7" id="KW-0687">Ribonucleoprotein</keyword>
<feature type="binding site" evidence="6">
    <location>
        <position position="162"/>
    </location>
    <ligand>
        <name>S-adenosyl-L-methionine</name>
        <dbReference type="ChEBI" id="CHEBI:59789"/>
    </ligand>
</feature>
<dbReference type="KEGG" id="lpil:LIP_2659"/>
<dbReference type="PANTHER" id="PTHR43648:SF1">
    <property type="entry name" value="ELECTRON TRANSFER FLAVOPROTEIN BETA SUBUNIT LYSINE METHYLTRANSFERASE"/>
    <property type="match status" value="1"/>
</dbReference>
<organism evidence="7 8">
    <name type="scientific">Limnochorda pilosa</name>
    <dbReference type="NCBI Taxonomy" id="1555112"/>
    <lineage>
        <taxon>Bacteria</taxon>
        <taxon>Bacillati</taxon>
        <taxon>Bacillota</taxon>
        <taxon>Limnochordia</taxon>
        <taxon>Limnochordales</taxon>
        <taxon>Limnochordaceae</taxon>
        <taxon>Limnochorda</taxon>
    </lineage>
</organism>
<evidence type="ECO:0000313" key="8">
    <source>
        <dbReference type="Proteomes" id="UP000065807"/>
    </source>
</evidence>
<dbReference type="CDD" id="cd02440">
    <property type="entry name" value="AdoMet_MTases"/>
    <property type="match status" value="1"/>
</dbReference>
<evidence type="ECO:0000313" key="7">
    <source>
        <dbReference type="EMBL" id="BAS28489.1"/>
    </source>
</evidence>
<dbReference type="GO" id="GO:0005737">
    <property type="term" value="C:cytoplasm"/>
    <property type="evidence" value="ECO:0007669"/>
    <property type="project" value="UniProtKB-SubCell"/>
</dbReference>
<dbReference type="Gene3D" id="3.40.50.150">
    <property type="entry name" value="Vaccinia Virus protein VP39"/>
    <property type="match status" value="1"/>
</dbReference>
<protein>
    <recommendedName>
        <fullName evidence="6">Ribosomal protein L11 methyltransferase</fullName>
        <shortName evidence="6">L11 Mtase</shortName>
        <ecNumber evidence="6">2.1.1.-</ecNumber>
    </recommendedName>
</protein>
<comment type="subcellular location">
    <subcellularLocation>
        <location evidence="6">Cytoplasm</location>
    </subcellularLocation>
</comment>
<dbReference type="STRING" id="1555112.LIP_2659"/>
<dbReference type="Pfam" id="PF06325">
    <property type="entry name" value="PrmA"/>
    <property type="match status" value="1"/>
</dbReference>
<dbReference type="RefSeq" id="WP_068138911.1">
    <property type="nucleotide sequence ID" value="NZ_AP014924.1"/>
</dbReference>
<dbReference type="EMBL" id="AP014924">
    <property type="protein sequence ID" value="BAS28489.1"/>
    <property type="molecule type" value="Genomic_DNA"/>
</dbReference>
<evidence type="ECO:0000256" key="5">
    <source>
        <dbReference type="ARBA" id="ARBA00022691"/>
    </source>
</evidence>
<gene>
    <name evidence="6" type="primary">prmA</name>
    <name evidence="7" type="ORF">LIP_2659</name>
</gene>
<dbReference type="GO" id="GO:0016279">
    <property type="term" value="F:protein-lysine N-methyltransferase activity"/>
    <property type="evidence" value="ECO:0007669"/>
    <property type="project" value="RHEA"/>
</dbReference>
<comment type="catalytic activity">
    <reaction evidence="6">
        <text>L-lysyl-[protein] + 3 S-adenosyl-L-methionine = N(6),N(6),N(6)-trimethyl-L-lysyl-[protein] + 3 S-adenosyl-L-homocysteine + 3 H(+)</text>
        <dbReference type="Rhea" id="RHEA:54192"/>
        <dbReference type="Rhea" id="RHEA-COMP:9752"/>
        <dbReference type="Rhea" id="RHEA-COMP:13826"/>
        <dbReference type="ChEBI" id="CHEBI:15378"/>
        <dbReference type="ChEBI" id="CHEBI:29969"/>
        <dbReference type="ChEBI" id="CHEBI:57856"/>
        <dbReference type="ChEBI" id="CHEBI:59789"/>
        <dbReference type="ChEBI" id="CHEBI:61961"/>
    </reaction>
</comment>
<dbReference type="SUPFAM" id="SSF53335">
    <property type="entry name" value="S-adenosyl-L-methionine-dependent methyltransferases"/>
    <property type="match status" value="1"/>
</dbReference>
<dbReference type="InterPro" id="IPR029063">
    <property type="entry name" value="SAM-dependent_MTases_sf"/>
</dbReference>
<dbReference type="PANTHER" id="PTHR43648">
    <property type="entry name" value="ELECTRON TRANSFER FLAVOPROTEIN BETA SUBUNIT LYSINE METHYLTRANSFERASE"/>
    <property type="match status" value="1"/>
</dbReference>
<keyword evidence="7" id="KW-0689">Ribosomal protein</keyword>
<evidence type="ECO:0000256" key="6">
    <source>
        <dbReference type="HAMAP-Rule" id="MF_00735"/>
    </source>
</evidence>
<comment type="function">
    <text evidence="6">Methylates ribosomal protein L11.</text>
</comment>
<dbReference type="AlphaFoldDB" id="A0A0K2SNS9"/>
<name>A0A0K2SNS9_LIMPI</name>
<dbReference type="InterPro" id="IPR050078">
    <property type="entry name" value="Ribosomal_L11_MeTrfase_PrmA"/>
</dbReference>